<protein>
    <submittedName>
        <fullName evidence="1">Uncharacterized protein</fullName>
    </submittedName>
</protein>
<reference evidence="1 2" key="1">
    <citation type="submission" date="2020-08" db="EMBL/GenBank/DDBJ databases">
        <title>Functional genomics of gut bacteria from endangered species of beetles.</title>
        <authorList>
            <person name="Carlos-Shanley C."/>
        </authorList>
    </citation>
    <scope>NUCLEOTIDE SEQUENCE [LARGE SCALE GENOMIC DNA]</scope>
    <source>
        <strain evidence="1 2">S00179</strain>
    </source>
</reference>
<dbReference type="RefSeq" id="WP_184595782.1">
    <property type="nucleotide sequence ID" value="NZ_JACHLI010000032.1"/>
</dbReference>
<sequence length="224" mass="24331">MAVGIIREIFIERVIAKQDGRDAFVYDCAASRLNHGPYSKSQCKAIAGLWDEQFGIPDHHAFLGLVLAEVFGAVSLQDKAYRAKRWHVPADLSMRVDQVGIDALVGFANELAIHPLVGRNLQPSLNSTYLLLEEVEAGAGVRLVQPLAMFLAEDANRLKNWLCLGTNAGTGPFDEALLAELGIQHASLSQKDIDAMAIKYRTADLIERASDTAATSSMALELGI</sequence>
<evidence type="ECO:0000313" key="1">
    <source>
        <dbReference type="EMBL" id="MBB4866860.1"/>
    </source>
</evidence>
<dbReference type="EMBL" id="JACHLI010000032">
    <property type="protein sequence ID" value="MBB4866860.1"/>
    <property type="molecule type" value="Genomic_DNA"/>
</dbReference>
<name>A0A7W7KQ11_PSENT</name>
<accession>A0A7W7KQ11</accession>
<dbReference type="Proteomes" id="UP000566995">
    <property type="component" value="Unassembled WGS sequence"/>
</dbReference>
<comment type="caution">
    <text evidence="1">The sequence shown here is derived from an EMBL/GenBank/DDBJ whole genome shotgun (WGS) entry which is preliminary data.</text>
</comment>
<organism evidence="1 2">
    <name type="scientific">Pseudomonas nitroreducens</name>
    <dbReference type="NCBI Taxonomy" id="46680"/>
    <lineage>
        <taxon>Bacteria</taxon>
        <taxon>Pseudomonadati</taxon>
        <taxon>Pseudomonadota</taxon>
        <taxon>Gammaproteobacteria</taxon>
        <taxon>Pseudomonadales</taxon>
        <taxon>Pseudomonadaceae</taxon>
        <taxon>Pseudomonas</taxon>
    </lineage>
</organism>
<proteinExistence type="predicted"/>
<evidence type="ECO:0000313" key="2">
    <source>
        <dbReference type="Proteomes" id="UP000566995"/>
    </source>
</evidence>
<gene>
    <name evidence="1" type="ORF">HNP46_005767</name>
</gene>
<dbReference type="AlphaFoldDB" id="A0A7W7KQ11"/>